<evidence type="ECO:0000256" key="5">
    <source>
        <dbReference type="ARBA" id="ARBA00023136"/>
    </source>
</evidence>
<accession>A0A6A4GC53</accession>
<feature type="transmembrane region" description="Helical" evidence="6">
    <location>
        <begin position="399"/>
        <end position="423"/>
    </location>
</feature>
<comment type="similarity">
    <text evidence="2">Belongs to the major facilitator superfamily. Proton-dependent oligopeptide transporter (POT/PTR) (TC 2.A.17) family.</text>
</comment>
<feature type="transmembrane region" description="Helical" evidence="6">
    <location>
        <begin position="321"/>
        <end position="338"/>
    </location>
</feature>
<keyword evidence="4 6" id="KW-1133">Transmembrane helix</keyword>
<feature type="transmembrane region" description="Helical" evidence="6">
    <location>
        <begin position="133"/>
        <end position="155"/>
    </location>
</feature>
<feature type="transmembrane region" description="Helical" evidence="6">
    <location>
        <begin position="188"/>
        <end position="207"/>
    </location>
</feature>
<dbReference type="EMBL" id="ML770784">
    <property type="protein sequence ID" value="KAE9382990.1"/>
    <property type="molecule type" value="Genomic_DNA"/>
</dbReference>
<dbReference type="InterPro" id="IPR036259">
    <property type="entry name" value="MFS_trans_sf"/>
</dbReference>
<keyword evidence="3 6" id="KW-0812">Transmembrane</keyword>
<gene>
    <name evidence="7" type="ORF">BT96DRAFT_869491</name>
</gene>
<evidence type="ECO:0000256" key="1">
    <source>
        <dbReference type="ARBA" id="ARBA00004141"/>
    </source>
</evidence>
<feature type="transmembrane region" description="Helical" evidence="6">
    <location>
        <begin position="68"/>
        <end position="89"/>
    </location>
</feature>
<feature type="transmembrane region" description="Helical" evidence="6">
    <location>
        <begin position="443"/>
        <end position="465"/>
    </location>
</feature>
<dbReference type="Gene3D" id="1.20.1250.20">
    <property type="entry name" value="MFS general substrate transporter like domains"/>
    <property type="match status" value="1"/>
</dbReference>
<evidence type="ECO:0000313" key="7">
    <source>
        <dbReference type="EMBL" id="KAE9382990.1"/>
    </source>
</evidence>
<keyword evidence="8" id="KW-1185">Reference proteome</keyword>
<dbReference type="GO" id="GO:0022857">
    <property type="term" value="F:transmembrane transporter activity"/>
    <property type="evidence" value="ECO:0007669"/>
    <property type="project" value="InterPro"/>
</dbReference>
<evidence type="ECO:0000313" key="8">
    <source>
        <dbReference type="Proteomes" id="UP000799118"/>
    </source>
</evidence>
<proteinExistence type="inferred from homology"/>
<dbReference type="PANTHER" id="PTHR11654">
    <property type="entry name" value="OLIGOPEPTIDE TRANSPORTER-RELATED"/>
    <property type="match status" value="1"/>
</dbReference>
<evidence type="ECO:0000256" key="2">
    <source>
        <dbReference type="ARBA" id="ARBA00005982"/>
    </source>
</evidence>
<feature type="non-terminal residue" evidence="7">
    <location>
        <position position="529"/>
    </location>
</feature>
<feature type="transmembrane region" description="Helical" evidence="6">
    <location>
        <begin position="101"/>
        <end position="121"/>
    </location>
</feature>
<dbReference type="GO" id="GO:0016020">
    <property type="term" value="C:membrane"/>
    <property type="evidence" value="ECO:0007669"/>
    <property type="project" value="UniProtKB-SubCell"/>
</dbReference>
<protein>
    <recommendedName>
        <fullName evidence="9">PTR2-domain-containing protein</fullName>
    </recommendedName>
</protein>
<dbReference type="Pfam" id="PF00854">
    <property type="entry name" value="PTR2"/>
    <property type="match status" value="1"/>
</dbReference>
<dbReference type="AlphaFoldDB" id="A0A6A4GC53"/>
<feature type="transmembrane region" description="Helical" evidence="6">
    <location>
        <begin position="504"/>
        <end position="525"/>
    </location>
</feature>
<evidence type="ECO:0008006" key="9">
    <source>
        <dbReference type="Google" id="ProtNLM"/>
    </source>
</evidence>
<reference evidence="7" key="1">
    <citation type="journal article" date="2019" name="Environ. Microbiol.">
        <title>Fungal ecological strategies reflected in gene transcription - a case study of two litter decomposers.</title>
        <authorList>
            <person name="Barbi F."/>
            <person name="Kohler A."/>
            <person name="Barry K."/>
            <person name="Baskaran P."/>
            <person name="Daum C."/>
            <person name="Fauchery L."/>
            <person name="Ihrmark K."/>
            <person name="Kuo A."/>
            <person name="LaButti K."/>
            <person name="Lipzen A."/>
            <person name="Morin E."/>
            <person name="Grigoriev I.V."/>
            <person name="Henrissat B."/>
            <person name="Lindahl B."/>
            <person name="Martin F."/>
        </authorList>
    </citation>
    <scope>NUCLEOTIDE SEQUENCE</scope>
    <source>
        <strain evidence="7">JB14</strain>
    </source>
</reference>
<feature type="transmembrane region" description="Helical" evidence="6">
    <location>
        <begin position="213"/>
        <end position="234"/>
    </location>
</feature>
<sequence length="529" mass="58102">MSEPASSRIESPLRIPYPVTKASWIIMIAGSLERLSFFGGSIVFQNYIGNPAPISPQDPPGRLGLAQLRATAIVQTFTFLAYIFPVFAAILSDQYFGKWRLVFSSAVLGVCGWAIVAATSIESLPKTASLAGVAVSMFIVASASGGVASIVPAFAADQVPTESVKVLDKDKKQVLMDHDLGTQHVFHLYYLGINVAAVAGTIGTPFLEKYISYWSVFTFSAASILGASLFFGIFRGTFIHSPPTKNLIPDCYRCIKAALRNRRRFKDEGRPAKHHFLDSAPIAVSLSSSPAEEERTQTADGSLPIPPGEFSQDFVDDLKRALHTCLIFPPLVVFWLAFNQTTHNLITQASTMRRPHWLNNDLMSNFNPITLIFLVPVMDSWVFPWLRQKGRMPSPIKRMTIGFGLVTLAMVWATILQKAIYLSPPHFDHPGNLPNNVSIWWQVGPYIIIALSEIFTLVAAIEYAYNHAPKSMKAVVSSLNALPNALASLVVYALLPASKDPNLVVLYGIISALSGVGTIGFYVFYRERD</sequence>
<evidence type="ECO:0000256" key="6">
    <source>
        <dbReference type="SAM" id="Phobius"/>
    </source>
</evidence>
<dbReference type="Proteomes" id="UP000799118">
    <property type="component" value="Unassembled WGS sequence"/>
</dbReference>
<feature type="transmembrane region" description="Helical" evidence="6">
    <location>
        <begin position="366"/>
        <end position="387"/>
    </location>
</feature>
<evidence type="ECO:0000256" key="4">
    <source>
        <dbReference type="ARBA" id="ARBA00022989"/>
    </source>
</evidence>
<dbReference type="SUPFAM" id="SSF103473">
    <property type="entry name" value="MFS general substrate transporter"/>
    <property type="match status" value="1"/>
</dbReference>
<name>A0A6A4GC53_9AGAR</name>
<dbReference type="OrthoDB" id="8904098at2759"/>
<keyword evidence="5 6" id="KW-0472">Membrane</keyword>
<evidence type="ECO:0000256" key="3">
    <source>
        <dbReference type="ARBA" id="ARBA00022692"/>
    </source>
</evidence>
<feature type="transmembrane region" description="Helical" evidence="6">
    <location>
        <begin position="477"/>
        <end position="498"/>
    </location>
</feature>
<dbReference type="InterPro" id="IPR000109">
    <property type="entry name" value="POT_fam"/>
</dbReference>
<comment type="subcellular location">
    <subcellularLocation>
        <location evidence="1">Membrane</location>
        <topology evidence="1">Multi-pass membrane protein</topology>
    </subcellularLocation>
</comment>
<organism evidence="7 8">
    <name type="scientific">Gymnopus androsaceus JB14</name>
    <dbReference type="NCBI Taxonomy" id="1447944"/>
    <lineage>
        <taxon>Eukaryota</taxon>
        <taxon>Fungi</taxon>
        <taxon>Dikarya</taxon>
        <taxon>Basidiomycota</taxon>
        <taxon>Agaricomycotina</taxon>
        <taxon>Agaricomycetes</taxon>
        <taxon>Agaricomycetidae</taxon>
        <taxon>Agaricales</taxon>
        <taxon>Marasmiineae</taxon>
        <taxon>Omphalotaceae</taxon>
        <taxon>Gymnopus</taxon>
    </lineage>
</organism>